<name>A0A2A4MP84_9GAMM</name>
<reference evidence="3" key="1">
    <citation type="submission" date="2017-08" db="EMBL/GenBank/DDBJ databases">
        <title>A dynamic microbial community with high functional redundancy inhabits the cold, oxic subseafloor aquifer.</title>
        <authorList>
            <person name="Tully B.J."/>
            <person name="Wheat C.G."/>
            <person name="Glazer B.T."/>
            <person name="Huber J.A."/>
        </authorList>
    </citation>
    <scope>NUCLEOTIDE SEQUENCE [LARGE SCALE GENOMIC DNA]</scope>
</reference>
<feature type="region of interest" description="Disordered" evidence="1">
    <location>
        <begin position="46"/>
        <end position="68"/>
    </location>
</feature>
<proteinExistence type="predicted"/>
<sequence length="68" mass="7414">MQRLKHVFNIDIETCEKCQGPVKIIACIEDPVAIAKIIKHLKGKGESNNTALLPPGRAPPQMGLVDHS</sequence>
<evidence type="ECO:0000256" key="1">
    <source>
        <dbReference type="SAM" id="MobiDB-lite"/>
    </source>
</evidence>
<organism evidence="2 3">
    <name type="scientific">SAR86 cluster bacterium</name>
    <dbReference type="NCBI Taxonomy" id="2030880"/>
    <lineage>
        <taxon>Bacteria</taxon>
        <taxon>Pseudomonadati</taxon>
        <taxon>Pseudomonadota</taxon>
        <taxon>Gammaproteobacteria</taxon>
        <taxon>SAR86 cluster</taxon>
    </lineage>
</organism>
<dbReference type="AlphaFoldDB" id="A0A2A4MP84"/>
<gene>
    <name evidence="2" type="ORF">COC19_03770</name>
</gene>
<accession>A0A2A4MP84</accession>
<dbReference type="EMBL" id="NVQR01000052">
    <property type="protein sequence ID" value="PCH61895.1"/>
    <property type="molecule type" value="Genomic_DNA"/>
</dbReference>
<comment type="caution">
    <text evidence="2">The sequence shown here is derived from an EMBL/GenBank/DDBJ whole genome shotgun (WGS) entry which is preliminary data.</text>
</comment>
<evidence type="ECO:0000313" key="3">
    <source>
        <dbReference type="Proteomes" id="UP000218172"/>
    </source>
</evidence>
<dbReference type="Proteomes" id="UP000218172">
    <property type="component" value="Unassembled WGS sequence"/>
</dbReference>
<protein>
    <recommendedName>
        <fullName evidence="4">IS91 family transposase</fullName>
    </recommendedName>
</protein>
<evidence type="ECO:0000313" key="2">
    <source>
        <dbReference type="EMBL" id="PCH61895.1"/>
    </source>
</evidence>
<evidence type="ECO:0008006" key="4">
    <source>
        <dbReference type="Google" id="ProtNLM"/>
    </source>
</evidence>